<name>A0A9P7J4J2_9AGAM</name>
<dbReference type="EMBL" id="JABBWE010000006">
    <property type="protein sequence ID" value="KAG1802139.1"/>
    <property type="molecule type" value="Genomic_DNA"/>
</dbReference>
<evidence type="ECO:0000313" key="2">
    <source>
        <dbReference type="Proteomes" id="UP000719766"/>
    </source>
</evidence>
<keyword evidence="2" id="KW-1185">Reference proteome</keyword>
<comment type="caution">
    <text evidence="1">The sequence shown here is derived from an EMBL/GenBank/DDBJ whole genome shotgun (WGS) entry which is preliminary data.</text>
</comment>
<accession>A0A9P7J4J2</accession>
<dbReference type="GeneID" id="64605440"/>
<reference evidence="1" key="1">
    <citation type="journal article" date="2020" name="New Phytol.">
        <title>Comparative genomics reveals dynamic genome evolution in host specialist ectomycorrhizal fungi.</title>
        <authorList>
            <person name="Lofgren L.A."/>
            <person name="Nguyen N.H."/>
            <person name="Vilgalys R."/>
            <person name="Ruytinx J."/>
            <person name="Liao H.L."/>
            <person name="Branco S."/>
            <person name="Kuo A."/>
            <person name="LaButti K."/>
            <person name="Lipzen A."/>
            <person name="Andreopoulos W."/>
            <person name="Pangilinan J."/>
            <person name="Riley R."/>
            <person name="Hundley H."/>
            <person name="Na H."/>
            <person name="Barry K."/>
            <person name="Grigoriev I.V."/>
            <person name="Stajich J.E."/>
            <person name="Kennedy P.G."/>
        </authorList>
    </citation>
    <scope>NUCLEOTIDE SEQUENCE</scope>
    <source>
        <strain evidence="1">S12</strain>
    </source>
</reference>
<dbReference type="RefSeq" id="XP_041165331.1">
    <property type="nucleotide sequence ID" value="XM_041311676.1"/>
</dbReference>
<dbReference type="OrthoDB" id="10508293at2759"/>
<dbReference type="Proteomes" id="UP000719766">
    <property type="component" value="Unassembled WGS sequence"/>
</dbReference>
<gene>
    <name evidence="1" type="ORF">HD556DRAFT_802089</name>
</gene>
<dbReference type="AlphaFoldDB" id="A0A9P7J4J2"/>
<proteinExistence type="predicted"/>
<sequence length="115" mass="12835">MSASYRYTSHSHVFQSHPSTVLPILILLTHSSEALHILITKPASRIEEPSQYPRIHLHLHQHAQASLTGCTSPKSRMQGQHHSRTKAIALSHGDQSREAMLPVIELSSTCPNHHI</sequence>
<protein>
    <submittedName>
        <fullName evidence="1">Uncharacterized protein</fullName>
    </submittedName>
</protein>
<evidence type="ECO:0000313" key="1">
    <source>
        <dbReference type="EMBL" id="KAG1802139.1"/>
    </source>
</evidence>
<organism evidence="1 2">
    <name type="scientific">Suillus plorans</name>
    <dbReference type="NCBI Taxonomy" id="116603"/>
    <lineage>
        <taxon>Eukaryota</taxon>
        <taxon>Fungi</taxon>
        <taxon>Dikarya</taxon>
        <taxon>Basidiomycota</taxon>
        <taxon>Agaricomycotina</taxon>
        <taxon>Agaricomycetes</taxon>
        <taxon>Agaricomycetidae</taxon>
        <taxon>Boletales</taxon>
        <taxon>Suillineae</taxon>
        <taxon>Suillaceae</taxon>
        <taxon>Suillus</taxon>
    </lineage>
</organism>